<comment type="caution">
    <text evidence="1">The sequence shown here is derived from an EMBL/GenBank/DDBJ whole genome shotgun (WGS) entry which is preliminary data.</text>
</comment>
<dbReference type="AlphaFoldDB" id="A0AAU9UH17"/>
<dbReference type="Gene3D" id="3.60.10.10">
    <property type="entry name" value="Endonuclease/exonuclease/phosphatase"/>
    <property type="match status" value="1"/>
</dbReference>
<organism evidence="1 2">
    <name type="scientific">Euphydryas editha</name>
    <name type="common">Edith's checkerspot</name>
    <dbReference type="NCBI Taxonomy" id="104508"/>
    <lineage>
        <taxon>Eukaryota</taxon>
        <taxon>Metazoa</taxon>
        <taxon>Ecdysozoa</taxon>
        <taxon>Arthropoda</taxon>
        <taxon>Hexapoda</taxon>
        <taxon>Insecta</taxon>
        <taxon>Pterygota</taxon>
        <taxon>Neoptera</taxon>
        <taxon>Endopterygota</taxon>
        <taxon>Lepidoptera</taxon>
        <taxon>Glossata</taxon>
        <taxon>Ditrysia</taxon>
        <taxon>Papilionoidea</taxon>
        <taxon>Nymphalidae</taxon>
        <taxon>Nymphalinae</taxon>
        <taxon>Euphydryas</taxon>
    </lineage>
</organism>
<dbReference type="SUPFAM" id="SSF56219">
    <property type="entry name" value="DNase I-like"/>
    <property type="match status" value="1"/>
</dbReference>
<keyword evidence="2" id="KW-1185">Reference proteome</keyword>
<proteinExistence type="predicted"/>
<gene>
    <name evidence="1" type="ORF">EEDITHA_LOCUS12379</name>
</gene>
<protein>
    <submittedName>
        <fullName evidence="1">Uncharacterized protein</fullName>
    </submittedName>
</protein>
<evidence type="ECO:0000313" key="2">
    <source>
        <dbReference type="Proteomes" id="UP001153954"/>
    </source>
</evidence>
<sequence>MQKKLQLNLIPLTTEANPFVGQCINNKIANTLDRDQQTLSKDNGIYVFYQNVRGLKTKLKTWRNGISLLDHSLLAVTETFLDDSVRDGELSKGDWSILRRDRKTPCGGVLLAARTPIITLQRRQDLETDNGEDLCASFAWRGRTVFVCVIYVKPECYR</sequence>
<name>A0AAU9UH17_EUPED</name>
<evidence type="ECO:0000313" key="1">
    <source>
        <dbReference type="EMBL" id="CAH2097117.1"/>
    </source>
</evidence>
<accession>A0AAU9UH17</accession>
<dbReference type="Proteomes" id="UP001153954">
    <property type="component" value="Unassembled WGS sequence"/>
</dbReference>
<reference evidence="1" key="1">
    <citation type="submission" date="2022-03" db="EMBL/GenBank/DDBJ databases">
        <authorList>
            <person name="Tunstrom K."/>
        </authorList>
    </citation>
    <scope>NUCLEOTIDE SEQUENCE</scope>
</reference>
<dbReference type="EMBL" id="CAKOGL010000017">
    <property type="protein sequence ID" value="CAH2097117.1"/>
    <property type="molecule type" value="Genomic_DNA"/>
</dbReference>
<dbReference type="InterPro" id="IPR036691">
    <property type="entry name" value="Endo/exonu/phosph_ase_sf"/>
</dbReference>